<keyword evidence="2" id="KW-0175">Coiled coil</keyword>
<reference evidence="4 5" key="1">
    <citation type="journal article" date="2015" name="Sci. Rep.">
        <title>Genome of the facultative scuticociliatosis pathogen Pseudocohnilembus persalinus provides insight into its virulence through horizontal gene transfer.</title>
        <authorList>
            <person name="Xiong J."/>
            <person name="Wang G."/>
            <person name="Cheng J."/>
            <person name="Tian M."/>
            <person name="Pan X."/>
            <person name="Warren A."/>
            <person name="Jiang C."/>
            <person name="Yuan D."/>
            <person name="Miao W."/>
        </authorList>
    </citation>
    <scope>NUCLEOTIDE SEQUENCE [LARGE SCALE GENOMIC DNA]</scope>
    <source>
        <strain evidence="4">36N120E</strain>
    </source>
</reference>
<feature type="coiled-coil region" evidence="2">
    <location>
        <begin position="4"/>
        <end position="57"/>
    </location>
</feature>
<dbReference type="InParanoid" id="A0A0V0R4N5"/>
<dbReference type="GO" id="GO:0000502">
    <property type="term" value="C:proteasome complex"/>
    <property type="evidence" value="ECO:0007669"/>
    <property type="project" value="UniProtKB-KW"/>
</dbReference>
<protein>
    <recommendedName>
        <fullName evidence="3">PCI domain-containing protein</fullName>
    </recommendedName>
</protein>
<evidence type="ECO:0000313" key="5">
    <source>
        <dbReference type="Proteomes" id="UP000054937"/>
    </source>
</evidence>
<evidence type="ECO:0000259" key="3">
    <source>
        <dbReference type="PROSITE" id="PS50250"/>
    </source>
</evidence>
<dbReference type="SUPFAM" id="SSF46785">
    <property type="entry name" value="Winged helix' DNA-binding domain"/>
    <property type="match status" value="1"/>
</dbReference>
<dbReference type="OMA" id="RLHCKVD"/>
<proteinExistence type="predicted"/>
<keyword evidence="1" id="KW-0647">Proteasome</keyword>
<dbReference type="OrthoDB" id="1452at2759"/>
<dbReference type="GO" id="GO:0043161">
    <property type="term" value="P:proteasome-mediated ubiquitin-dependent protein catabolic process"/>
    <property type="evidence" value="ECO:0007669"/>
    <property type="project" value="TreeGrafter"/>
</dbReference>
<evidence type="ECO:0000256" key="1">
    <source>
        <dbReference type="ARBA" id="ARBA00022942"/>
    </source>
</evidence>
<sequence length="319" mass="37691">MEEELTFEQQLQKFDDKIKDAEENLGDQEIKDAHFERAQLYDKYEKYEKAIELYNETYKLTVGFGPKMDVIFKILLIYVKLQDLDQIKIQIDRCNKLFEEGGDWERKNRLKVYEGIYFLMIRDFKSTSKLFLQTISTFNSPEIISYNKLVYYTVLTSLISLPRSEIKEKIVHSPEVLSAIRDIENLKDFLDSFYKCDYKKFFQVFASIISDLPNDLYLAPHRKYFTREMRVVIYSQFLESYKTVELQSMANAFGVSVSFIDKELSELIAAKRLNCKIDKVSGIVEGERIDERNRLYKTAIRDGDFLLNKIQKLSRALDI</sequence>
<dbReference type="AlphaFoldDB" id="A0A0V0R4N5"/>
<dbReference type="InterPro" id="IPR036390">
    <property type="entry name" value="WH_DNA-bd_sf"/>
</dbReference>
<gene>
    <name evidence="4" type="ORF">PPERSA_00725</name>
</gene>
<feature type="domain" description="PCI" evidence="3">
    <location>
        <begin position="123"/>
        <end position="291"/>
    </location>
</feature>
<dbReference type="PROSITE" id="PS50250">
    <property type="entry name" value="PCI"/>
    <property type="match status" value="1"/>
</dbReference>
<dbReference type="Gene3D" id="1.25.40.570">
    <property type="match status" value="1"/>
</dbReference>
<dbReference type="SUPFAM" id="SSF48452">
    <property type="entry name" value="TPR-like"/>
    <property type="match status" value="1"/>
</dbReference>
<dbReference type="InterPro" id="IPR045135">
    <property type="entry name" value="Rpn7_N"/>
</dbReference>
<dbReference type="InterPro" id="IPR011990">
    <property type="entry name" value="TPR-like_helical_dom_sf"/>
</dbReference>
<dbReference type="Pfam" id="PF10602">
    <property type="entry name" value="RPN7"/>
    <property type="match status" value="1"/>
</dbReference>
<keyword evidence="5" id="KW-1185">Reference proteome</keyword>
<evidence type="ECO:0000313" key="4">
    <source>
        <dbReference type="EMBL" id="KRX09446.1"/>
    </source>
</evidence>
<dbReference type="FunCoup" id="A0A0V0R4N5">
    <property type="interactions" value="586"/>
</dbReference>
<comment type="caution">
    <text evidence="4">The sequence shown here is derived from an EMBL/GenBank/DDBJ whole genome shotgun (WGS) entry which is preliminary data.</text>
</comment>
<dbReference type="FunFam" id="1.25.40.570:FF:000005">
    <property type="entry name" value="26S proteasome regulatory subunit N7"/>
    <property type="match status" value="1"/>
</dbReference>
<dbReference type="PANTHER" id="PTHR14145:SF1">
    <property type="entry name" value="26S PROTEASOME NON-ATPASE REGULATORY SUBUNIT 6"/>
    <property type="match status" value="1"/>
</dbReference>
<evidence type="ECO:0000256" key="2">
    <source>
        <dbReference type="SAM" id="Coils"/>
    </source>
</evidence>
<accession>A0A0V0R4N5</accession>
<organism evidence="4 5">
    <name type="scientific">Pseudocohnilembus persalinus</name>
    <name type="common">Ciliate</name>
    <dbReference type="NCBI Taxonomy" id="266149"/>
    <lineage>
        <taxon>Eukaryota</taxon>
        <taxon>Sar</taxon>
        <taxon>Alveolata</taxon>
        <taxon>Ciliophora</taxon>
        <taxon>Intramacronucleata</taxon>
        <taxon>Oligohymenophorea</taxon>
        <taxon>Scuticociliatia</taxon>
        <taxon>Philasterida</taxon>
        <taxon>Pseudocohnilembidae</taxon>
        <taxon>Pseudocohnilembus</taxon>
    </lineage>
</organism>
<dbReference type="InterPro" id="IPR019585">
    <property type="entry name" value="Rpn7/CSN1"/>
</dbReference>
<dbReference type="SMART" id="SM00088">
    <property type="entry name" value="PINT"/>
    <property type="match status" value="1"/>
</dbReference>
<name>A0A0V0R4N5_PSEPJ</name>
<dbReference type="Proteomes" id="UP000054937">
    <property type="component" value="Unassembled WGS sequence"/>
</dbReference>
<dbReference type="Pfam" id="PF21154">
    <property type="entry name" value="RPN7_PSMD6_C"/>
    <property type="match status" value="1"/>
</dbReference>
<dbReference type="PANTHER" id="PTHR14145">
    <property type="entry name" value="26S PROTESOME SUBUNIT 6"/>
    <property type="match status" value="1"/>
</dbReference>
<dbReference type="InterPro" id="IPR000717">
    <property type="entry name" value="PCI_dom"/>
</dbReference>
<dbReference type="InterPro" id="IPR049549">
    <property type="entry name" value="RPN7_PSMD6_C"/>
</dbReference>
<dbReference type="EMBL" id="LDAU01000049">
    <property type="protein sequence ID" value="KRX09446.1"/>
    <property type="molecule type" value="Genomic_DNA"/>
</dbReference>
<dbReference type="Pfam" id="PF01399">
    <property type="entry name" value="PCI"/>
    <property type="match status" value="1"/>
</dbReference>